<dbReference type="InterPro" id="IPR001623">
    <property type="entry name" value="DnaJ_domain"/>
</dbReference>
<dbReference type="Proteomes" id="UP000050909">
    <property type="component" value="Unassembled WGS sequence"/>
</dbReference>
<feature type="binding site" evidence="11">
    <location>
        <position position="196"/>
    </location>
    <ligand>
        <name>Zn(2+)</name>
        <dbReference type="ChEBI" id="CHEBI:29105"/>
        <label>2</label>
    </ligand>
</feature>
<evidence type="ECO:0000259" key="14">
    <source>
        <dbReference type="PROSITE" id="PS51188"/>
    </source>
</evidence>
<keyword evidence="8 11" id="KW-0143">Chaperone</keyword>
<dbReference type="GO" id="GO:0031072">
    <property type="term" value="F:heat shock protein binding"/>
    <property type="evidence" value="ECO:0007669"/>
    <property type="project" value="InterPro"/>
</dbReference>
<comment type="domain">
    <text evidence="11">The J domain is necessary and sufficient to stimulate DnaK ATPase activity. Zinc center 1 plays an important role in the autonomous, DnaK-independent chaperone activity of DnaJ. Zinc center 2 is essential for interaction with DnaK and for DnaJ activity.</text>
</comment>
<dbReference type="CDD" id="cd06257">
    <property type="entry name" value="DnaJ"/>
    <property type="match status" value="1"/>
</dbReference>
<keyword evidence="6 11" id="KW-0862">Zinc</keyword>
<keyword evidence="3 11" id="KW-0479">Metal-binding</keyword>
<proteinExistence type="inferred from homology"/>
<accession>A0A0R1GVY4</accession>
<comment type="function">
    <text evidence="11">Participates actively in the response to hyperosmotic and heat shock by preventing the aggregation of stress-denatured proteins and by disaggregating proteins, also in an autonomous, DnaK-independent fashion. Unfolded proteins bind initially to DnaJ; upon interaction with the DnaJ-bound protein, DnaK hydrolyzes its bound ATP, resulting in the formation of a stable complex. GrpE releases ADP from DnaK; ATP binding to DnaK triggers the release of the substrate protein, thus completing the reaction cycle. Several rounds of ATP-dependent interactions between DnaJ, DnaK and GrpE are required for fully efficient folding. Also involved, together with DnaK and GrpE, in the DNA replication of plasmids through activation of initiation proteins.</text>
</comment>
<comment type="subcellular location">
    <subcellularLocation>
        <location evidence="11">Cytoplasm</location>
    </subcellularLocation>
</comment>
<dbReference type="InterPro" id="IPR018253">
    <property type="entry name" value="DnaJ_domain_CS"/>
</dbReference>
<keyword evidence="4 11" id="KW-0677">Repeat</keyword>
<dbReference type="EMBL" id="AZCV01000001">
    <property type="protein sequence ID" value="KRK38438.1"/>
    <property type="molecule type" value="Genomic_DNA"/>
</dbReference>
<dbReference type="GO" id="GO:0005524">
    <property type="term" value="F:ATP binding"/>
    <property type="evidence" value="ECO:0007669"/>
    <property type="project" value="InterPro"/>
</dbReference>
<feature type="binding site" evidence="11">
    <location>
        <position position="167"/>
    </location>
    <ligand>
        <name>Zn(2+)</name>
        <dbReference type="ChEBI" id="CHEBI:29105"/>
        <label>2</label>
    </ligand>
</feature>
<evidence type="ECO:0000256" key="1">
    <source>
        <dbReference type="ARBA" id="ARBA00022490"/>
    </source>
</evidence>
<dbReference type="GO" id="GO:0005737">
    <property type="term" value="C:cytoplasm"/>
    <property type="evidence" value="ECO:0007669"/>
    <property type="project" value="UniProtKB-SubCell"/>
</dbReference>
<evidence type="ECO:0000256" key="6">
    <source>
        <dbReference type="ARBA" id="ARBA00022833"/>
    </source>
</evidence>
<dbReference type="GO" id="GO:0009408">
    <property type="term" value="P:response to heat"/>
    <property type="evidence" value="ECO:0007669"/>
    <property type="project" value="InterPro"/>
</dbReference>
<evidence type="ECO:0000256" key="7">
    <source>
        <dbReference type="ARBA" id="ARBA00023016"/>
    </source>
</evidence>
<comment type="subunit">
    <text evidence="11">Homodimer.</text>
</comment>
<sequence length="378" mass="41184">MADKRDYYEVLGLSRDASADEIKKAYRKLSKKYHPDINKAPDAEEKFKEVNEAYEVLSDDQKRAAYDQYGQAGVDGSYGQGGFGGQGFGGGFDDVGDIFSQFFGGGQARQRVDPTAPTRGSDLDYTMTVAFKEAIFGKKTNITYTRSETCHTCGGNGAEPGTSVQTCPKCQGSGYMTVERQSMLGVIRQQVTCDQCNGRGVLIPTPCHTCAGRGVTDEKHTIEVKVPAGIDNGQQIRLSGQGEAGQNGGPYGDLYIVFRVKPSKEFERNGNTIYSTQNISFAQATLGDEIEVNTVHGKIELRVPAGTQPGTKFKLRGKGVPYLRGNGTGDQEVTIKVAIPNKLNKAQKDALMQYIKASGESVEPQEKNFFEKMKDKLK</sequence>
<keyword evidence="5 11" id="KW-0863">Zinc-finger</keyword>
<evidence type="ECO:0000256" key="3">
    <source>
        <dbReference type="ARBA" id="ARBA00022723"/>
    </source>
</evidence>
<evidence type="ECO:0000256" key="4">
    <source>
        <dbReference type="ARBA" id="ARBA00022737"/>
    </source>
</evidence>
<dbReference type="RefSeq" id="WP_056946225.1">
    <property type="nucleotide sequence ID" value="NZ_AZCV01000001.1"/>
</dbReference>
<dbReference type="InterPro" id="IPR002939">
    <property type="entry name" value="DnaJ_C"/>
</dbReference>
<feature type="repeat" description="CXXCXGXG motif" evidence="11">
    <location>
        <begin position="150"/>
        <end position="157"/>
    </location>
</feature>
<dbReference type="CDD" id="cd10719">
    <property type="entry name" value="DnaJ_zf"/>
    <property type="match status" value="1"/>
</dbReference>
<evidence type="ECO:0000256" key="11">
    <source>
        <dbReference type="HAMAP-Rule" id="MF_01152"/>
    </source>
</evidence>
<dbReference type="Pfam" id="PF01556">
    <property type="entry name" value="DnaJ_C"/>
    <property type="match status" value="1"/>
</dbReference>
<evidence type="ECO:0000256" key="10">
    <source>
        <dbReference type="ARBA" id="ARBA00067609"/>
    </source>
</evidence>
<dbReference type="InterPro" id="IPR036869">
    <property type="entry name" value="J_dom_sf"/>
</dbReference>
<evidence type="ECO:0000313" key="16">
    <source>
        <dbReference type="Proteomes" id="UP000050909"/>
    </source>
</evidence>
<dbReference type="PROSITE" id="PS50076">
    <property type="entry name" value="DNAJ_2"/>
    <property type="match status" value="1"/>
</dbReference>
<dbReference type="PRINTS" id="PR00625">
    <property type="entry name" value="JDOMAIN"/>
</dbReference>
<protein>
    <recommendedName>
        <fullName evidence="10 11">Chaperone protein DnaJ</fullName>
    </recommendedName>
</protein>
<feature type="binding site" evidence="11">
    <location>
        <position position="210"/>
    </location>
    <ligand>
        <name>Zn(2+)</name>
        <dbReference type="ChEBI" id="CHEBI:29105"/>
        <label>1</label>
    </ligand>
</feature>
<dbReference type="InterPro" id="IPR012724">
    <property type="entry name" value="DnaJ"/>
</dbReference>
<feature type="binding site" evidence="11">
    <location>
        <position position="150"/>
    </location>
    <ligand>
        <name>Zn(2+)</name>
        <dbReference type="ChEBI" id="CHEBI:29105"/>
        <label>1</label>
    </ligand>
</feature>
<keyword evidence="7 11" id="KW-0346">Stress response</keyword>
<feature type="binding site" evidence="11">
    <location>
        <position position="207"/>
    </location>
    <ligand>
        <name>Zn(2+)</name>
        <dbReference type="ChEBI" id="CHEBI:29105"/>
        <label>1</label>
    </ligand>
</feature>
<feature type="zinc finger region" description="CR-type" evidence="12">
    <location>
        <begin position="137"/>
        <end position="219"/>
    </location>
</feature>
<name>A0A0R1GVY4_9LACO</name>
<keyword evidence="2 11" id="KW-0235">DNA replication</keyword>
<feature type="binding site" evidence="11">
    <location>
        <position position="170"/>
    </location>
    <ligand>
        <name>Zn(2+)</name>
        <dbReference type="ChEBI" id="CHEBI:29105"/>
        <label>2</label>
    </ligand>
</feature>
<dbReference type="FunFam" id="1.10.287.110:FF:000031">
    <property type="entry name" value="Molecular chaperone DnaJ"/>
    <property type="match status" value="1"/>
</dbReference>
<dbReference type="SUPFAM" id="SSF57938">
    <property type="entry name" value="DnaJ/Hsp40 cysteine-rich domain"/>
    <property type="match status" value="1"/>
</dbReference>
<dbReference type="CDD" id="cd10747">
    <property type="entry name" value="DnaJ_C"/>
    <property type="match status" value="1"/>
</dbReference>
<dbReference type="PANTHER" id="PTHR43096">
    <property type="entry name" value="DNAJ HOMOLOG 1, MITOCHONDRIAL-RELATED"/>
    <property type="match status" value="1"/>
</dbReference>
<feature type="domain" description="J" evidence="13">
    <location>
        <begin position="6"/>
        <end position="70"/>
    </location>
</feature>
<dbReference type="SUPFAM" id="SSF46565">
    <property type="entry name" value="Chaperone J-domain"/>
    <property type="match status" value="1"/>
</dbReference>
<dbReference type="InterPro" id="IPR008971">
    <property type="entry name" value="HSP40/DnaJ_pept-bd"/>
</dbReference>
<evidence type="ECO:0000256" key="2">
    <source>
        <dbReference type="ARBA" id="ARBA00022705"/>
    </source>
</evidence>
<gene>
    <name evidence="11" type="primary">dnaJ</name>
    <name evidence="15" type="ORF">FC62_GL000123</name>
</gene>
<dbReference type="InterPro" id="IPR001305">
    <property type="entry name" value="HSP_DnaJ_Cys-rich_dom"/>
</dbReference>
<evidence type="ECO:0000256" key="8">
    <source>
        <dbReference type="ARBA" id="ARBA00023186"/>
    </source>
</evidence>
<dbReference type="InterPro" id="IPR036410">
    <property type="entry name" value="HSP_DnaJ_Cys-rich_dom_sf"/>
</dbReference>
<comment type="similarity">
    <text evidence="9 11">Belongs to the DnaJ family.</text>
</comment>
<dbReference type="NCBIfam" id="NF010869">
    <property type="entry name" value="PRK14276.1"/>
    <property type="match status" value="1"/>
</dbReference>
<feature type="repeat" description="CXXCXGXG motif" evidence="11">
    <location>
        <begin position="167"/>
        <end position="174"/>
    </location>
</feature>
<dbReference type="PROSITE" id="PS00636">
    <property type="entry name" value="DNAJ_1"/>
    <property type="match status" value="1"/>
</dbReference>
<dbReference type="NCBIfam" id="NF008035">
    <property type="entry name" value="PRK10767.1"/>
    <property type="match status" value="1"/>
</dbReference>
<dbReference type="SMART" id="SM00271">
    <property type="entry name" value="DnaJ"/>
    <property type="match status" value="1"/>
</dbReference>
<dbReference type="PROSITE" id="PS51188">
    <property type="entry name" value="ZF_CR"/>
    <property type="match status" value="1"/>
</dbReference>
<keyword evidence="16" id="KW-1185">Reference proteome</keyword>
<dbReference type="FunFam" id="2.10.230.10:FF:000002">
    <property type="entry name" value="Molecular chaperone DnaJ"/>
    <property type="match status" value="1"/>
</dbReference>
<dbReference type="Gene3D" id="2.60.260.20">
    <property type="entry name" value="Urease metallochaperone UreE, N-terminal domain"/>
    <property type="match status" value="2"/>
</dbReference>
<dbReference type="Gene3D" id="2.10.230.10">
    <property type="entry name" value="Heat shock protein DnaJ, cysteine-rich domain"/>
    <property type="match status" value="1"/>
</dbReference>
<evidence type="ECO:0000313" key="15">
    <source>
        <dbReference type="EMBL" id="KRK38438.1"/>
    </source>
</evidence>
<dbReference type="GO" id="GO:0008270">
    <property type="term" value="F:zinc ion binding"/>
    <property type="evidence" value="ECO:0007669"/>
    <property type="project" value="UniProtKB-UniRule"/>
</dbReference>
<dbReference type="GO" id="GO:0051082">
    <property type="term" value="F:unfolded protein binding"/>
    <property type="evidence" value="ECO:0007669"/>
    <property type="project" value="UniProtKB-UniRule"/>
</dbReference>
<dbReference type="Pfam" id="PF00226">
    <property type="entry name" value="DnaJ"/>
    <property type="match status" value="1"/>
</dbReference>
<dbReference type="PANTHER" id="PTHR43096:SF48">
    <property type="entry name" value="CHAPERONE PROTEIN DNAJ"/>
    <property type="match status" value="1"/>
</dbReference>
<evidence type="ECO:0000256" key="5">
    <source>
        <dbReference type="ARBA" id="ARBA00022771"/>
    </source>
</evidence>
<evidence type="ECO:0000256" key="9">
    <source>
        <dbReference type="ARBA" id="ARBA00061004"/>
    </source>
</evidence>
<dbReference type="FunFam" id="2.60.260.20:FF:000005">
    <property type="entry name" value="Chaperone protein dnaJ 1, mitochondrial"/>
    <property type="match status" value="1"/>
</dbReference>
<feature type="repeat" description="CXXCXGXG motif" evidence="11">
    <location>
        <begin position="193"/>
        <end position="200"/>
    </location>
</feature>
<comment type="cofactor">
    <cofactor evidence="11">
        <name>Zn(2+)</name>
        <dbReference type="ChEBI" id="CHEBI:29105"/>
    </cofactor>
    <text evidence="11">Binds 2 Zn(2+) ions per monomer.</text>
</comment>
<dbReference type="Gene3D" id="1.10.287.110">
    <property type="entry name" value="DnaJ domain"/>
    <property type="match status" value="1"/>
</dbReference>
<feature type="repeat" description="CXXCXGXG motif" evidence="11">
    <location>
        <begin position="207"/>
        <end position="214"/>
    </location>
</feature>
<dbReference type="Pfam" id="PF00684">
    <property type="entry name" value="DnaJ_CXXCXGXG"/>
    <property type="match status" value="1"/>
</dbReference>
<organism evidence="15 16">
    <name type="scientific">Amylolactobacillus amylotrophicus DSM 20534</name>
    <dbReference type="NCBI Taxonomy" id="1423722"/>
    <lineage>
        <taxon>Bacteria</taxon>
        <taxon>Bacillati</taxon>
        <taxon>Bacillota</taxon>
        <taxon>Bacilli</taxon>
        <taxon>Lactobacillales</taxon>
        <taxon>Lactobacillaceae</taxon>
        <taxon>Amylolactobacillus</taxon>
    </lineage>
</organism>
<dbReference type="HAMAP" id="MF_01152">
    <property type="entry name" value="DnaJ"/>
    <property type="match status" value="1"/>
</dbReference>
<keyword evidence="1 11" id="KW-0963">Cytoplasm</keyword>
<dbReference type="GO" id="GO:0042026">
    <property type="term" value="P:protein refolding"/>
    <property type="evidence" value="ECO:0007669"/>
    <property type="project" value="TreeGrafter"/>
</dbReference>
<feature type="domain" description="CR-type" evidence="14">
    <location>
        <begin position="137"/>
        <end position="219"/>
    </location>
</feature>
<feature type="binding site" evidence="11">
    <location>
        <position position="153"/>
    </location>
    <ligand>
        <name>Zn(2+)</name>
        <dbReference type="ChEBI" id="CHEBI:29105"/>
        <label>1</label>
    </ligand>
</feature>
<reference evidence="15 16" key="1">
    <citation type="journal article" date="2015" name="Genome Announc.">
        <title>Expanding the biotechnology potential of lactobacilli through comparative genomics of 213 strains and associated genera.</title>
        <authorList>
            <person name="Sun Z."/>
            <person name="Harris H.M."/>
            <person name="McCann A."/>
            <person name="Guo C."/>
            <person name="Argimon S."/>
            <person name="Zhang W."/>
            <person name="Yang X."/>
            <person name="Jeffery I.B."/>
            <person name="Cooney J.C."/>
            <person name="Kagawa T.F."/>
            <person name="Liu W."/>
            <person name="Song Y."/>
            <person name="Salvetti E."/>
            <person name="Wrobel A."/>
            <person name="Rasinkangas P."/>
            <person name="Parkhill J."/>
            <person name="Rea M.C."/>
            <person name="O'Sullivan O."/>
            <person name="Ritari J."/>
            <person name="Douillard F.P."/>
            <person name="Paul Ross R."/>
            <person name="Yang R."/>
            <person name="Briner A.E."/>
            <person name="Felis G.E."/>
            <person name="de Vos W.M."/>
            <person name="Barrangou R."/>
            <person name="Klaenhammer T.R."/>
            <person name="Caufield P.W."/>
            <person name="Cui Y."/>
            <person name="Zhang H."/>
            <person name="O'Toole P.W."/>
        </authorList>
    </citation>
    <scope>NUCLEOTIDE SEQUENCE [LARGE SCALE GENOMIC DNA]</scope>
    <source>
        <strain evidence="15 16">DSM 20534</strain>
    </source>
</reference>
<evidence type="ECO:0000259" key="13">
    <source>
        <dbReference type="PROSITE" id="PS50076"/>
    </source>
</evidence>
<dbReference type="NCBIfam" id="TIGR02349">
    <property type="entry name" value="DnaJ_bact"/>
    <property type="match status" value="1"/>
</dbReference>
<dbReference type="PATRIC" id="fig|1423722.3.peg.125"/>
<dbReference type="SUPFAM" id="SSF49493">
    <property type="entry name" value="HSP40/DnaJ peptide-binding domain"/>
    <property type="match status" value="2"/>
</dbReference>
<dbReference type="GO" id="GO:0006260">
    <property type="term" value="P:DNA replication"/>
    <property type="evidence" value="ECO:0007669"/>
    <property type="project" value="UniProtKB-KW"/>
</dbReference>
<evidence type="ECO:0000256" key="12">
    <source>
        <dbReference type="PROSITE-ProRule" id="PRU00546"/>
    </source>
</evidence>
<dbReference type="AlphaFoldDB" id="A0A0R1GVY4"/>
<comment type="caution">
    <text evidence="15">The sequence shown here is derived from an EMBL/GenBank/DDBJ whole genome shotgun (WGS) entry which is preliminary data.</text>
</comment>
<feature type="binding site" evidence="11">
    <location>
        <position position="193"/>
    </location>
    <ligand>
        <name>Zn(2+)</name>
        <dbReference type="ChEBI" id="CHEBI:29105"/>
        <label>2</label>
    </ligand>
</feature>